<dbReference type="PANTHER" id="PTHR12137">
    <property type="entry name" value="CARBOHYDRATE SULFOTRANSFERASE"/>
    <property type="match status" value="1"/>
</dbReference>
<evidence type="ECO:0000256" key="5">
    <source>
        <dbReference type="ARBA" id="ARBA00023034"/>
    </source>
</evidence>
<evidence type="ECO:0000256" key="6">
    <source>
        <dbReference type="ARBA" id="ARBA00023136"/>
    </source>
</evidence>
<dbReference type="Pfam" id="PF03567">
    <property type="entry name" value="Sulfotransfer_2"/>
    <property type="match status" value="1"/>
</dbReference>
<dbReference type="OrthoDB" id="288532at2"/>
<comment type="subcellular location">
    <subcellularLocation>
        <location evidence="1">Golgi apparatus membrane</location>
        <topology evidence="1">Single-pass type II membrane protein</topology>
    </subcellularLocation>
</comment>
<evidence type="ECO:0000313" key="8">
    <source>
        <dbReference type="EMBL" id="SFR48413.1"/>
    </source>
</evidence>
<dbReference type="EMBL" id="FOYQ01000002">
    <property type="protein sequence ID" value="SFR48413.1"/>
    <property type="molecule type" value="Genomic_DNA"/>
</dbReference>
<gene>
    <name evidence="8" type="ORF">SAMN04490243_2090</name>
</gene>
<evidence type="ECO:0000256" key="7">
    <source>
        <dbReference type="ARBA" id="ARBA00023180"/>
    </source>
</evidence>
<dbReference type="GO" id="GO:0008146">
    <property type="term" value="F:sulfotransferase activity"/>
    <property type="evidence" value="ECO:0007669"/>
    <property type="project" value="InterPro"/>
</dbReference>
<dbReference type="AlphaFoldDB" id="A0A1I6H1T2"/>
<keyword evidence="4" id="KW-1133">Transmembrane helix</keyword>
<keyword evidence="7" id="KW-0325">Glycoprotein</keyword>
<reference evidence="8 9" key="1">
    <citation type="submission" date="2016-10" db="EMBL/GenBank/DDBJ databases">
        <authorList>
            <person name="de Groot N.N."/>
        </authorList>
    </citation>
    <scope>NUCLEOTIDE SEQUENCE [LARGE SCALE GENOMIC DNA]</scope>
    <source>
        <strain evidence="8 9">DSM 21019</strain>
    </source>
</reference>
<dbReference type="Proteomes" id="UP000199534">
    <property type="component" value="Unassembled WGS sequence"/>
</dbReference>
<dbReference type="STRING" id="400055.SAMN04490243_2090"/>
<evidence type="ECO:0000313" key="9">
    <source>
        <dbReference type="Proteomes" id="UP000199534"/>
    </source>
</evidence>
<dbReference type="GO" id="GO:0016020">
    <property type="term" value="C:membrane"/>
    <property type="evidence" value="ECO:0007669"/>
    <property type="project" value="InterPro"/>
</dbReference>
<keyword evidence="6" id="KW-0472">Membrane</keyword>
<keyword evidence="3" id="KW-0812">Transmembrane</keyword>
<evidence type="ECO:0000256" key="4">
    <source>
        <dbReference type="ARBA" id="ARBA00022989"/>
    </source>
</evidence>
<keyword evidence="9" id="KW-1185">Reference proteome</keyword>
<dbReference type="PANTHER" id="PTHR12137:SF54">
    <property type="entry name" value="CARBOHYDRATE SULFOTRANSFERASE"/>
    <property type="match status" value="1"/>
</dbReference>
<dbReference type="InterPro" id="IPR018011">
    <property type="entry name" value="Carb_sulfotrans_8-10"/>
</dbReference>
<dbReference type="InterPro" id="IPR005331">
    <property type="entry name" value="Sulfotransferase"/>
</dbReference>
<protein>
    <submittedName>
        <fullName evidence="8">Sulfotransferase family protein</fullName>
    </submittedName>
</protein>
<dbReference type="SUPFAM" id="SSF52540">
    <property type="entry name" value="P-loop containing nucleoside triphosphate hydrolases"/>
    <property type="match status" value="1"/>
</dbReference>
<sequence length="212" mass="24929">MLISHTKKFIFIHNYKVAGTSIRTGLRNYNSKSPIKSSLGTKLGMLIGKYPKIFSSQFDGHIRAKDLKAKLPAEVFESYFKFGFVRNPWDWQVSLYEFMLKDKDHYQHEFIKNLGSFEKYLAWRIEKELRFQKDFFYDGDQLLVDYVGKLETLNEDMEAIATKLNIKIEVPHLKKSRDNKKFLHYYTPETVALVADAFKKDIEAFGYTVPEI</sequence>
<keyword evidence="2 8" id="KW-0808">Transferase</keyword>
<keyword evidence="5" id="KW-0333">Golgi apparatus</keyword>
<evidence type="ECO:0000256" key="3">
    <source>
        <dbReference type="ARBA" id="ARBA00022692"/>
    </source>
</evidence>
<name>A0A1I6H1T2_9FLAO</name>
<accession>A0A1I6H1T2</accession>
<dbReference type="InterPro" id="IPR027417">
    <property type="entry name" value="P-loop_NTPase"/>
</dbReference>
<evidence type="ECO:0000256" key="1">
    <source>
        <dbReference type="ARBA" id="ARBA00004323"/>
    </source>
</evidence>
<organism evidence="8 9">
    <name type="scientific">Robiginitalea myxolifaciens</name>
    <dbReference type="NCBI Taxonomy" id="400055"/>
    <lineage>
        <taxon>Bacteria</taxon>
        <taxon>Pseudomonadati</taxon>
        <taxon>Bacteroidota</taxon>
        <taxon>Flavobacteriia</taxon>
        <taxon>Flavobacteriales</taxon>
        <taxon>Flavobacteriaceae</taxon>
        <taxon>Robiginitalea</taxon>
    </lineage>
</organism>
<evidence type="ECO:0000256" key="2">
    <source>
        <dbReference type="ARBA" id="ARBA00022679"/>
    </source>
</evidence>
<dbReference type="Gene3D" id="3.40.50.300">
    <property type="entry name" value="P-loop containing nucleotide triphosphate hydrolases"/>
    <property type="match status" value="1"/>
</dbReference>
<proteinExistence type="predicted"/>
<dbReference type="GO" id="GO:0016051">
    <property type="term" value="P:carbohydrate biosynthetic process"/>
    <property type="evidence" value="ECO:0007669"/>
    <property type="project" value="InterPro"/>
</dbReference>
<dbReference type="RefSeq" id="WP_092982535.1">
    <property type="nucleotide sequence ID" value="NZ_FOYQ01000002.1"/>
</dbReference>